<organism evidence="1 2">
    <name type="scientific">Brachionus plicatilis</name>
    <name type="common">Marine rotifer</name>
    <name type="synonym">Brachionus muelleri</name>
    <dbReference type="NCBI Taxonomy" id="10195"/>
    <lineage>
        <taxon>Eukaryota</taxon>
        <taxon>Metazoa</taxon>
        <taxon>Spiralia</taxon>
        <taxon>Gnathifera</taxon>
        <taxon>Rotifera</taxon>
        <taxon>Eurotatoria</taxon>
        <taxon>Monogononta</taxon>
        <taxon>Pseudotrocha</taxon>
        <taxon>Ploima</taxon>
        <taxon>Brachionidae</taxon>
        <taxon>Brachionus</taxon>
    </lineage>
</organism>
<evidence type="ECO:0000313" key="1">
    <source>
        <dbReference type="EMBL" id="RNA43290.1"/>
    </source>
</evidence>
<reference evidence="1 2" key="1">
    <citation type="journal article" date="2018" name="Sci. Rep.">
        <title>Genomic signatures of local adaptation to the degree of environmental predictability in rotifers.</title>
        <authorList>
            <person name="Franch-Gras L."/>
            <person name="Hahn C."/>
            <person name="Garcia-Roger E.M."/>
            <person name="Carmona M.J."/>
            <person name="Serra M."/>
            <person name="Gomez A."/>
        </authorList>
    </citation>
    <scope>NUCLEOTIDE SEQUENCE [LARGE SCALE GENOMIC DNA]</scope>
    <source>
        <strain evidence="1">HYR1</strain>
    </source>
</reference>
<sequence length="78" mass="9409">MYKNSDSKYDRSVYLELYTGSSGYDRTLAGNRHFVDMPRFNLCDLDKQYLELINGCHYLKFFVISEFRYKEVRCIKEN</sequence>
<proteinExistence type="predicted"/>
<name>A0A3M7T648_BRAPC</name>
<gene>
    <name evidence="1" type="ORF">BpHYR1_008223</name>
</gene>
<dbReference type="Proteomes" id="UP000276133">
    <property type="component" value="Unassembled WGS sequence"/>
</dbReference>
<protein>
    <submittedName>
        <fullName evidence="1">Uncharacterized protein</fullName>
    </submittedName>
</protein>
<keyword evidence="2" id="KW-1185">Reference proteome</keyword>
<evidence type="ECO:0000313" key="2">
    <source>
        <dbReference type="Proteomes" id="UP000276133"/>
    </source>
</evidence>
<dbReference type="AlphaFoldDB" id="A0A3M7T648"/>
<dbReference type="EMBL" id="REGN01000241">
    <property type="protein sequence ID" value="RNA43290.1"/>
    <property type="molecule type" value="Genomic_DNA"/>
</dbReference>
<accession>A0A3M7T648</accession>
<dbReference type="OrthoDB" id="10054700at2759"/>
<comment type="caution">
    <text evidence="1">The sequence shown here is derived from an EMBL/GenBank/DDBJ whole genome shotgun (WGS) entry which is preliminary data.</text>
</comment>